<dbReference type="OMA" id="CIDYHIS"/>
<sequence length="54" mass="6318">MKSKYLVDSGTEHYAYCHVVVKLISKVTGRLIILRDANRFHHFKDGVCSCNDYW</sequence>
<dbReference type="GO" id="GO:0008270">
    <property type="term" value="F:zinc ion binding"/>
    <property type="evidence" value="ECO:0007669"/>
    <property type="project" value="InterPro"/>
</dbReference>
<reference evidence="4" key="1">
    <citation type="journal article" date="2014" name="Science">
        <title>The coffee genome provides insight into the convergent evolution of caffeine biosynthesis.</title>
        <authorList>
            <person name="Denoeud F."/>
            <person name="Carretero-Paulet L."/>
            <person name="Dereeper A."/>
            <person name="Droc G."/>
            <person name="Guyot R."/>
            <person name="Pietrella M."/>
            <person name="Zheng C."/>
            <person name="Alberti A."/>
            <person name="Anthony F."/>
            <person name="Aprea G."/>
            <person name="Aury J.M."/>
            <person name="Bento P."/>
            <person name="Bernard M."/>
            <person name="Bocs S."/>
            <person name="Campa C."/>
            <person name="Cenci A."/>
            <person name="Combes M.C."/>
            <person name="Crouzillat D."/>
            <person name="Da Silva C."/>
            <person name="Daddiego L."/>
            <person name="De Bellis F."/>
            <person name="Dussert S."/>
            <person name="Garsmeur O."/>
            <person name="Gayraud T."/>
            <person name="Guignon V."/>
            <person name="Jahn K."/>
            <person name="Jamilloux V."/>
            <person name="Joet T."/>
            <person name="Labadie K."/>
            <person name="Lan T."/>
            <person name="Leclercq J."/>
            <person name="Lepelley M."/>
            <person name="Leroy T."/>
            <person name="Li L.T."/>
            <person name="Librado P."/>
            <person name="Lopez L."/>
            <person name="Munoz A."/>
            <person name="Noel B."/>
            <person name="Pallavicini A."/>
            <person name="Perrotta G."/>
            <person name="Poncet V."/>
            <person name="Pot D."/>
            <person name="Priyono X."/>
            <person name="Rigoreau M."/>
            <person name="Rouard M."/>
            <person name="Rozas J."/>
            <person name="Tranchant-Dubreuil C."/>
            <person name="VanBuren R."/>
            <person name="Zhang Q."/>
            <person name="Andrade A.C."/>
            <person name="Argout X."/>
            <person name="Bertrand B."/>
            <person name="de Kochko A."/>
            <person name="Graziosi G."/>
            <person name="Henry R.J."/>
            <person name="Jayarama X."/>
            <person name="Ming R."/>
            <person name="Nagai C."/>
            <person name="Rounsley S."/>
            <person name="Sankoff D."/>
            <person name="Giuliano G."/>
            <person name="Albert V.A."/>
            <person name="Wincker P."/>
            <person name="Lashermes P."/>
        </authorList>
    </citation>
    <scope>NUCLEOTIDE SEQUENCE [LARGE SCALE GENOMIC DNA]</scope>
    <source>
        <strain evidence="4">cv. DH200-94</strain>
    </source>
</reference>
<organism evidence="3 4">
    <name type="scientific">Coffea canephora</name>
    <name type="common">Robusta coffee</name>
    <dbReference type="NCBI Taxonomy" id="49390"/>
    <lineage>
        <taxon>Eukaryota</taxon>
        <taxon>Viridiplantae</taxon>
        <taxon>Streptophyta</taxon>
        <taxon>Embryophyta</taxon>
        <taxon>Tracheophyta</taxon>
        <taxon>Spermatophyta</taxon>
        <taxon>Magnoliopsida</taxon>
        <taxon>eudicotyledons</taxon>
        <taxon>Gunneridae</taxon>
        <taxon>Pentapetalae</taxon>
        <taxon>asterids</taxon>
        <taxon>lamiids</taxon>
        <taxon>Gentianales</taxon>
        <taxon>Rubiaceae</taxon>
        <taxon>Ixoroideae</taxon>
        <taxon>Gardenieae complex</taxon>
        <taxon>Bertiereae - Coffeeae clade</taxon>
        <taxon>Coffeeae</taxon>
        <taxon>Coffea</taxon>
    </lineage>
</organism>
<dbReference type="InterPro" id="IPR032867">
    <property type="entry name" value="DYW_dom"/>
</dbReference>
<evidence type="ECO:0000256" key="1">
    <source>
        <dbReference type="ARBA" id="ARBA00006643"/>
    </source>
</evidence>
<dbReference type="Pfam" id="PF14432">
    <property type="entry name" value="DYW_deaminase"/>
    <property type="match status" value="1"/>
</dbReference>
<comment type="similarity">
    <text evidence="1">Belongs to the PPR family. PCMP-H subfamily.</text>
</comment>
<evidence type="ECO:0000313" key="3">
    <source>
        <dbReference type="EMBL" id="CDP20116.1"/>
    </source>
</evidence>
<evidence type="ECO:0000259" key="2">
    <source>
        <dbReference type="Pfam" id="PF14432"/>
    </source>
</evidence>
<dbReference type="Gramene" id="CDP20116">
    <property type="protein sequence ID" value="CDP20116"/>
    <property type="gene ID" value="GSCOC_T00004036001"/>
</dbReference>
<accession>A0A068VHD1</accession>
<proteinExistence type="inferred from homology"/>
<evidence type="ECO:0000313" key="4">
    <source>
        <dbReference type="Proteomes" id="UP000295252"/>
    </source>
</evidence>
<dbReference type="AlphaFoldDB" id="A0A068VHD1"/>
<dbReference type="PhylomeDB" id="A0A068VHD1"/>
<dbReference type="STRING" id="49390.A0A068VHD1"/>
<name>A0A068VHD1_COFCA</name>
<dbReference type="Proteomes" id="UP000295252">
    <property type="component" value="Unassembled WGS sequence"/>
</dbReference>
<feature type="domain" description="DYW" evidence="2">
    <location>
        <begin position="17"/>
        <end position="54"/>
    </location>
</feature>
<dbReference type="EMBL" id="HG739998">
    <property type="protein sequence ID" value="CDP20116.1"/>
    <property type="molecule type" value="Genomic_DNA"/>
</dbReference>
<dbReference type="InParanoid" id="A0A068VHD1"/>
<dbReference type="OrthoDB" id="185373at2759"/>
<gene>
    <name evidence="3" type="ORF">GSCOC_T00004036001</name>
</gene>
<keyword evidence="4" id="KW-1185">Reference proteome</keyword>
<protein>
    <submittedName>
        <fullName evidence="3">DH200=94 genomic scaffold, scaffold_914</fullName>
    </submittedName>
</protein>